<feature type="signal peptide" evidence="1">
    <location>
        <begin position="1"/>
        <end position="39"/>
    </location>
</feature>
<protein>
    <submittedName>
        <fullName evidence="2">Uncharacterized protein</fullName>
    </submittedName>
</protein>
<keyword evidence="1" id="KW-0732">Signal</keyword>
<dbReference type="GeneID" id="32585195"/>
<comment type="caution">
    <text evidence="2">The sequence shown here is derived from an EMBL/GenBank/DDBJ whole genome shotgun (WGS) entry which is preliminary data.</text>
</comment>
<evidence type="ECO:0000313" key="3">
    <source>
        <dbReference type="Proteomes" id="UP000077173"/>
    </source>
</evidence>
<name>A0A176ZH83_9BRAD</name>
<keyword evidence="3" id="KW-1185">Reference proteome</keyword>
<organism evidence="2 3">
    <name type="scientific">Bradyrhizobium neotropicale</name>
    <dbReference type="NCBI Taxonomy" id="1497615"/>
    <lineage>
        <taxon>Bacteria</taxon>
        <taxon>Pseudomonadati</taxon>
        <taxon>Pseudomonadota</taxon>
        <taxon>Alphaproteobacteria</taxon>
        <taxon>Hyphomicrobiales</taxon>
        <taxon>Nitrobacteraceae</taxon>
        <taxon>Bradyrhizobium</taxon>
    </lineage>
</organism>
<evidence type="ECO:0000313" key="2">
    <source>
        <dbReference type="EMBL" id="OAF20071.1"/>
    </source>
</evidence>
<dbReference type="AlphaFoldDB" id="A0A176ZH83"/>
<accession>A0A176ZH83</accession>
<proteinExistence type="predicted"/>
<dbReference type="RefSeq" id="WP_063676062.1">
    <property type="nucleotide sequence ID" value="NZ_LSEF01000008.1"/>
</dbReference>
<dbReference type="EMBL" id="LSEF01000008">
    <property type="protein sequence ID" value="OAF20071.1"/>
    <property type="molecule type" value="Genomic_DNA"/>
</dbReference>
<dbReference type="Proteomes" id="UP000077173">
    <property type="component" value="Unassembled WGS sequence"/>
</dbReference>
<evidence type="ECO:0000256" key="1">
    <source>
        <dbReference type="SAM" id="SignalP"/>
    </source>
</evidence>
<gene>
    <name evidence="2" type="ORF">AXW67_34610</name>
</gene>
<feature type="chain" id="PRO_5008055925" evidence="1">
    <location>
        <begin position="40"/>
        <end position="101"/>
    </location>
</feature>
<sequence>MGEVLRKDCFAATRRLRAALLTSSALTLAWMLPAAPARAQDATWLASPGSNIYSSGANWNTGARPTGTAYFGASNTTDLSVSGFPPFVTVGGWTFNTGAGD</sequence>
<reference evidence="2 3" key="1">
    <citation type="submission" date="2016-02" db="EMBL/GenBank/DDBJ databases">
        <title>Draft genome sequence of the strain BR 10247T Bradyrhizobium neotropicale isolated from nodules of Centrolobium paraense.</title>
        <authorList>
            <person name="Simoes-Araujo J.L."/>
            <person name="Barauna A.C."/>
            <person name="Silva K."/>
            <person name="Zilli J.E."/>
        </authorList>
    </citation>
    <scope>NUCLEOTIDE SEQUENCE [LARGE SCALE GENOMIC DNA]</scope>
    <source>
        <strain evidence="2 3">BR 10247</strain>
    </source>
</reference>